<dbReference type="AlphaFoldDB" id="A0A371F7W7"/>
<sequence length="77" mass="8540">MEEARDFWVEDFGLANIVPLGGDEELCACIAQGQQVENKGSVMLVLLWFGPKDFVAQRSTNKSSRIGTEYTKKGSIE</sequence>
<accession>A0A371F7W7</accession>
<evidence type="ECO:0000313" key="1">
    <source>
        <dbReference type="EMBL" id="RDX74382.1"/>
    </source>
</evidence>
<protein>
    <submittedName>
        <fullName evidence="1">Uncharacterized protein</fullName>
    </submittedName>
</protein>
<dbReference type="Proteomes" id="UP000257109">
    <property type="component" value="Unassembled WGS sequence"/>
</dbReference>
<comment type="caution">
    <text evidence="1">The sequence shown here is derived from an EMBL/GenBank/DDBJ whole genome shotgun (WGS) entry which is preliminary data.</text>
</comment>
<feature type="non-terminal residue" evidence="1">
    <location>
        <position position="1"/>
    </location>
</feature>
<reference evidence="1" key="1">
    <citation type="submission" date="2018-05" db="EMBL/GenBank/DDBJ databases">
        <title>Draft genome of Mucuna pruriens seed.</title>
        <authorList>
            <person name="Nnadi N.E."/>
            <person name="Vos R."/>
            <person name="Hasami M.H."/>
            <person name="Devisetty U.K."/>
            <person name="Aguiy J.C."/>
        </authorList>
    </citation>
    <scope>NUCLEOTIDE SEQUENCE [LARGE SCALE GENOMIC DNA]</scope>
    <source>
        <strain evidence="1">JCA_2017</strain>
    </source>
</reference>
<organism evidence="1 2">
    <name type="scientific">Mucuna pruriens</name>
    <name type="common">Velvet bean</name>
    <name type="synonym">Dolichos pruriens</name>
    <dbReference type="NCBI Taxonomy" id="157652"/>
    <lineage>
        <taxon>Eukaryota</taxon>
        <taxon>Viridiplantae</taxon>
        <taxon>Streptophyta</taxon>
        <taxon>Embryophyta</taxon>
        <taxon>Tracheophyta</taxon>
        <taxon>Spermatophyta</taxon>
        <taxon>Magnoliopsida</taxon>
        <taxon>eudicotyledons</taxon>
        <taxon>Gunneridae</taxon>
        <taxon>Pentapetalae</taxon>
        <taxon>rosids</taxon>
        <taxon>fabids</taxon>
        <taxon>Fabales</taxon>
        <taxon>Fabaceae</taxon>
        <taxon>Papilionoideae</taxon>
        <taxon>50 kb inversion clade</taxon>
        <taxon>NPAAA clade</taxon>
        <taxon>indigoferoid/millettioid clade</taxon>
        <taxon>Phaseoleae</taxon>
        <taxon>Mucuna</taxon>
    </lineage>
</organism>
<name>A0A371F7W7_MUCPR</name>
<evidence type="ECO:0000313" key="2">
    <source>
        <dbReference type="Proteomes" id="UP000257109"/>
    </source>
</evidence>
<proteinExistence type="predicted"/>
<dbReference type="EMBL" id="QJKJ01010201">
    <property type="protein sequence ID" value="RDX74382.1"/>
    <property type="molecule type" value="Genomic_DNA"/>
</dbReference>
<keyword evidence="2" id="KW-1185">Reference proteome</keyword>
<gene>
    <name evidence="1" type="ORF">CR513_45883</name>
</gene>